<proteinExistence type="inferred from homology"/>
<keyword evidence="1" id="KW-0722">Serine protease inhibitor</keyword>
<dbReference type="Proteomes" id="UP000708208">
    <property type="component" value="Unassembled WGS sequence"/>
</dbReference>
<sequence>MKTFIYIAILGLASLSLALPQKKSSCAFGEEYNDGCNHCVCHGESGSTCTRLPGCKSESGTRSQSNPTREYIASVSKGHCSLGSEFRKDCNICTCQGDLGYVCTSKECPNQREGANTKSGSYPESPTQGIQETKGKCILGHKFFNGCDLCTCYGEYFGYRCTRLDNCREQTTSIPTRITQRPVYFEKNLADKCPHGKSYYDGYYFCSCRKDNLGYVCTSTINSS</sequence>
<dbReference type="Pfam" id="PF05375">
    <property type="entry name" value="Pacifastin_I"/>
    <property type="match status" value="1"/>
</dbReference>
<evidence type="ECO:0000256" key="2">
    <source>
        <dbReference type="SAM" id="SignalP"/>
    </source>
</evidence>
<keyword evidence="5" id="KW-1185">Reference proteome</keyword>
<protein>
    <recommendedName>
        <fullName evidence="3">Pacifastin domain-containing protein</fullName>
    </recommendedName>
</protein>
<evidence type="ECO:0000313" key="4">
    <source>
        <dbReference type="EMBL" id="CAG7694882.1"/>
    </source>
</evidence>
<organism evidence="4 5">
    <name type="scientific">Allacma fusca</name>
    <dbReference type="NCBI Taxonomy" id="39272"/>
    <lineage>
        <taxon>Eukaryota</taxon>
        <taxon>Metazoa</taxon>
        <taxon>Ecdysozoa</taxon>
        <taxon>Arthropoda</taxon>
        <taxon>Hexapoda</taxon>
        <taxon>Collembola</taxon>
        <taxon>Symphypleona</taxon>
        <taxon>Sminthuridae</taxon>
        <taxon>Allacma</taxon>
    </lineage>
</organism>
<dbReference type="GO" id="GO:0004867">
    <property type="term" value="F:serine-type endopeptidase inhibitor activity"/>
    <property type="evidence" value="ECO:0007669"/>
    <property type="project" value="UniProtKB-UniRule"/>
</dbReference>
<dbReference type="EMBL" id="CAJVCH010023563">
    <property type="protein sequence ID" value="CAG7694882.1"/>
    <property type="molecule type" value="Genomic_DNA"/>
</dbReference>
<evidence type="ECO:0000259" key="3">
    <source>
        <dbReference type="PROSITE" id="PS51446"/>
    </source>
</evidence>
<comment type="similarity">
    <text evidence="1">Belongs to the protease inhibitor I19 family.</text>
</comment>
<feature type="disulfide bond" evidence="1">
    <location>
        <begin position="90"/>
        <end position="108"/>
    </location>
</feature>
<evidence type="ECO:0000256" key="1">
    <source>
        <dbReference type="PROSITE-ProRule" id="PRU00776"/>
    </source>
</evidence>
<evidence type="ECO:0000313" key="5">
    <source>
        <dbReference type="Proteomes" id="UP000708208"/>
    </source>
</evidence>
<feature type="signal peptide" evidence="2">
    <location>
        <begin position="1"/>
        <end position="18"/>
    </location>
</feature>
<gene>
    <name evidence="4" type="ORF">AFUS01_LOCUS3856</name>
</gene>
<comment type="caution">
    <text evidence="4">The sequence shown here is derived from an EMBL/GenBank/DDBJ whole genome shotgun (WGS) entry which is preliminary data.</text>
</comment>
<accession>A0A8J2NQ37</accession>
<keyword evidence="1" id="KW-1015">Disulfide bond</keyword>
<dbReference type="PROSITE" id="PS51446">
    <property type="entry name" value="PACIFASTIN"/>
    <property type="match status" value="1"/>
</dbReference>
<feature type="disulfide bond" evidence="1">
    <location>
        <begin position="93"/>
        <end position="103"/>
    </location>
</feature>
<feature type="chain" id="PRO_5035300066" description="Pacifastin domain-containing protein" evidence="2">
    <location>
        <begin position="19"/>
        <end position="224"/>
    </location>
</feature>
<feature type="disulfide bond" evidence="1">
    <location>
        <begin position="80"/>
        <end position="95"/>
    </location>
</feature>
<reference evidence="4" key="1">
    <citation type="submission" date="2021-06" db="EMBL/GenBank/DDBJ databases">
        <authorList>
            <person name="Hodson N. C."/>
            <person name="Mongue J. A."/>
            <person name="Jaron S. K."/>
        </authorList>
    </citation>
    <scope>NUCLEOTIDE SEQUENCE</scope>
</reference>
<keyword evidence="2" id="KW-0732">Signal</keyword>
<feature type="site" description="Reactive bond" evidence="1">
    <location>
        <begin position="105"/>
        <end position="106"/>
    </location>
</feature>
<feature type="domain" description="Pacifastin" evidence="3">
    <location>
        <begin position="77"/>
        <end position="111"/>
    </location>
</feature>
<keyword evidence="1" id="KW-0646">Protease inhibitor</keyword>
<dbReference type="AlphaFoldDB" id="A0A8J2NQ37"/>
<name>A0A8J2NQ37_9HEXA</name>
<dbReference type="InterPro" id="IPR008037">
    <property type="entry name" value="Pacifastin_dom"/>
</dbReference>